<dbReference type="EMBL" id="JARJLG010000176">
    <property type="protein sequence ID" value="KAJ7732373.1"/>
    <property type="molecule type" value="Genomic_DNA"/>
</dbReference>
<protein>
    <submittedName>
        <fullName evidence="2">Uncharacterized protein</fullName>
    </submittedName>
</protein>
<evidence type="ECO:0000313" key="3">
    <source>
        <dbReference type="Proteomes" id="UP001215280"/>
    </source>
</evidence>
<comment type="caution">
    <text evidence="2">The sequence shown here is derived from an EMBL/GenBank/DDBJ whole genome shotgun (WGS) entry which is preliminary data.</text>
</comment>
<evidence type="ECO:0000313" key="2">
    <source>
        <dbReference type="EMBL" id="KAJ7732373.1"/>
    </source>
</evidence>
<dbReference type="Proteomes" id="UP001215280">
    <property type="component" value="Unassembled WGS sequence"/>
</dbReference>
<feature type="chain" id="PRO_5042185942" evidence="1">
    <location>
        <begin position="22"/>
        <end position="84"/>
    </location>
</feature>
<organism evidence="2 3">
    <name type="scientific">Mycena maculata</name>
    <dbReference type="NCBI Taxonomy" id="230809"/>
    <lineage>
        <taxon>Eukaryota</taxon>
        <taxon>Fungi</taxon>
        <taxon>Dikarya</taxon>
        <taxon>Basidiomycota</taxon>
        <taxon>Agaricomycotina</taxon>
        <taxon>Agaricomycetes</taxon>
        <taxon>Agaricomycetidae</taxon>
        <taxon>Agaricales</taxon>
        <taxon>Marasmiineae</taxon>
        <taxon>Mycenaceae</taxon>
        <taxon>Mycena</taxon>
    </lineage>
</organism>
<accession>A0AAD7MTJ6</accession>
<feature type="signal peptide" evidence="1">
    <location>
        <begin position="1"/>
        <end position="21"/>
    </location>
</feature>
<dbReference type="AlphaFoldDB" id="A0AAD7MTJ6"/>
<sequence>MFAKSTVISLALVAAAAPAMSAPISQTAVQARELETHLSLPVDAIGDLAKSLGKGLLSGAAVTGLLSLLGEGSDKGWVKMTDAA</sequence>
<name>A0AAD7MTJ6_9AGAR</name>
<keyword evidence="1" id="KW-0732">Signal</keyword>
<evidence type="ECO:0000256" key="1">
    <source>
        <dbReference type="SAM" id="SignalP"/>
    </source>
</evidence>
<keyword evidence="3" id="KW-1185">Reference proteome</keyword>
<gene>
    <name evidence="2" type="ORF">DFH07DRAFT_968475</name>
</gene>
<proteinExistence type="predicted"/>
<reference evidence="2" key="1">
    <citation type="submission" date="2023-03" db="EMBL/GenBank/DDBJ databases">
        <title>Massive genome expansion in bonnet fungi (Mycena s.s.) driven by repeated elements and novel gene families across ecological guilds.</title>
        <authorList>
            <consortium name="Lawrence Berkeley National Laboratory"/>
            <person name="Harder C.B."/>
            <person name="Miyauchi S."/>
            <person name="Viragh M."/>
            <person name="Kuo A."/>
            <person name="Thoen E."/>
            <person name="Andreopoulos B."/>
            <person name="Lu D."/>
            <person name="Skrede I."/>
            <person name="Drula E."/>
            <person name="Henrissat B."/>
            <person name="Morin E."/>
            <person name="Kohler A."/>
            <person name="Barry K."/>
            <person name="LaButti K."/>
            <person name="Morin E."/>
            <person name="Salamov A."/>
            <person name="Lipzen A."/>
            <person name="Mereny Z."/>
            <person name="Hegedus B."/>
            <person name="Baldrian P."/>
            <person name="Stursova M."/>
            <person name="Weitz H."/>
            <person name="Taylor A."/>
            <person name="Grigoriev I.V."/>
            <person name="Nagy L.G."/>
            <person name="Martin F."/>
            <person name="Kauserud H."/>
        </authorList>
    </citation>
    <scope>NUCLEOTIDE SEQUENCE</scope>
    <source>
        <strain evidence="2">CBHHK188m</strain>
    </source>
</reference>